<evidence type="ECO:0000256" key="10">
    <source>
        <dbReference type="HAMAP-Rule" id="MF_00454"/>
    </source>
</evidence>
<evidence type="ECO:0000256" key="2">
    <source>
        <dbReference type="ARBA" id="ARBA00022475"/>
    </source>
</evidence>
<keyword evidence="10" id="KW-0915">Sodium</keyword>
<reference evidence="11 12" key="1">
    <citation type="journal article" date="2014" name="Appl. Environ. Microbiol.">
        <title>Genomic encyclopedia of type strains of the genus Bifidobacterium.</title>
        <authorList>
            <person name="Milani C."/>
            <person name="Lugli G.A."/>
            <person name="Duranti S."/>
            <person name="Turroni F."/>
            <person name="Bottacini F."/>
            <person name="Mangifesta M."/>
            <person name="Sanchez B."/>
            <person name="Viappiani A."/>
            <person name="Mancabelli L."/>
            <person name="Taminiau B."/>
            <person name="Delcenserie V."/>
            <person name="Barrangou R."/>
            <person name="Margolles A."/>
            <person name="van Sinderen D."/>
            <person name="Ventura M."/>
        </authorList>
    </citation>
    <scope>NUCLEOTIDE SEQUENCE [LARGE SCALE GENOMIC DNA]</scope>
    <source>
        <strain evidence="11 12">DSM 19703</strain>
    </source>
</reference>
<comment type="activity regulation">
    <text evidence="10">Na(+) is not transported, but it plays an essential structural role and its presence is essential for fluoride channel function.</text>
</comment>
<dbReference type="HAMAP" id="MF_00454">
    <property type="entry name" value="FluC"/>
    <property type="match status" value="1"/>
</dbReference>
<evidence type="ECO:0000256" key="4">
    <source>
        <dbReference type="ARBA" id="ARBA00022989"/>
    </source>
</evidence>
<evidence type="ECO:0000256" key="7">
    <source>
        <dbReference type="ARBA" id="ARBA00035120"/>
    </source>
</evidence>
<comment type="similarity">
    <text evidence="7 10">Belongs to the fluoride channel Fluc/FEX (TC 1.A.43) family.</text>
</comment>
<feature type="transmembrane region" description="Helical" evidence="10">
    <location>
        <begin position="103"/>
        <end position="124"/>
    </location>
</feature>
<keyword evidence="4 10" id="KW-1133">Transmembrane helix</keyword>
<dbReference type="OrthoDB" id="5148600at2"/>
<comment type="catalytic activity">
    <reaction evidence="8">
        <text>fluoride(in) = fluoride(out)</text>
        <dbReference type="Rhea" id="RHEA:76159"/>
        <dbReference type="ChEBI" id="CHEBI:17051"/>
    </reaction>
    <physiologicalReaction direction="left-to-right" evidence="8">
        <dbReference type="Rhea" id="RHEA:76160"/>
    </physiologicalReaction>
</comment>
<feature type="transmembrane region" description="Helical" evidence="10">
    <location>
        <begin position="6"/>
        <end position="24"/>
    </location>
</feature>
<keyword evidence="5 10" id="KW-0472">Membrane</keyword>
<name>A0A086BP59_9BIFI</name>
<dbReference type="Pfam" id="PF02537">
    <property type="entry name" value="CRCB"/>
    <property type="match status" value="1"/>
</dbReference>
<evidence type="ECO:0000256" key="3">
    <source>
        <dbReference type="ARBA" id="ARBA00022692"/>
    </source>
</evidence>
<evidence type="ECO:0000256" key="5">
    <source>
        <dbReference type="ARBA" id="ARBA00023136"/>
    </source>
</evidence>
<dbReference type="RefSeq" id="WP_044087724.1">
    <property type="nucleotide sequence ID" value="NZ_ATLK01000001.1"/>
</dbReference>
<evidence type="ECO:0000256" key="9">
    <source>
        <dbReference type="ARBA" id="ARBA00049940"/>
    </source>
</evidence>
<feature type="binding site" evidence="10">
    <location>
        <position position="84"/>
    </location>
    <ligand>
        <name>Na(+)</name>
        <dbReference type="ChEBI" id="CHEBI:29101"/>
        <note>structural</note>
    </ligand>
</feature>
<dbReference type="GO" id="GO:0062054">
    <property type="term" value="F:fluoride channel activity"/>
    <property type="evidence" value="ECO:0007669"/>
    <property type="project" value="UniProtKB-UniRule"/>
</dbReference>
<evidence type="ECO:0000313" key="11">
    <source>
        <dbReference type="EMBL" id="KFF30723.1"/>
    </source>
</evidence>
<keyword evidence="3 10" id="KW-0812">Transmembrane</keyword>
<dbReference type="GO" id="GO:0046872">
    <property type="term" value="F:metal ion binding"/>
    <property type="evidence" value="ECO:0007669"/>
    <property type="project" value="UniProtKB-KW"/>
</dbReference>
<dbReference type="Proteomes" id="UP000028730">
    <property type="component" value="Unassembled WGS sequence"/>
</dbReference>
<dbReference type="AlphaFoldDB" id="A0A086BP59"/>
<dbReference type="PANTHER" id="PTHR28259">
    <property type="entry name" value="FLUORIDE EXPORT PROTEIN 1-RELATED"/>
    <property type="match status" value="1"/>
</dbReference>
<feature type="binding site" evidence="10">
    <location>
        <position position="81"/>
    </location>
    <ligand>
        <name>Na(+)</name>
        <dbReference type="ChEBI" id="CHEBI:29101"/>
        <note>structural</note>
    </ligand>
</feature>
<comment type="function">
    <text evidence="9 10">Fluoride-specific ion channel. Important for reducing fluoride concentration in the cell, thus reducing its toxicity.</text>
</comment>
<dbReference type="InterPro" id="IPR003691">
    <property type="entry name" value="FluC"/>
</dbReference>
<feature type="transmembrane region" description="Helical" evidence="10">
    <location>
        <begin position="45"/>
        <end position="67"/>
    </location>
</feature>
<gene>
    <name evidence="10" type="primary">fluC</name>
    <name evidence="10" type="synonym">crcB</name>
    <name evidence="11" type="ORF">BBOMB_0029</name>
</gene>
<evidence type="ECO:0000313" key="12">
    <source>
        <dbReference type="Proteomes" id="UP000028730"/>
    </source>
</evidence>
<dbReference type="GO" id="GO:0140114">
    <property type="term" value="P:cellular detoxification of fluoride"/>
    <property type="evidence" value="ECO:0007669"/>
    <property type="project" value="UniProtKB-UniRule"/>
</dbReference>
<dbReference type="GO" id="GO:0005886">
    <property type="term" value="C:plasma membrane"/>
    <property type="evidence" value="ECO:0007669"/>
    <property type="project" value="UniProtKB-SubCell"/>
</dbReference>
<dbReference type="STRING" id="1341695.BBOMB_0029"/>
<dbReference type="PANTHER" id="PTHR28259:SF1">
    <property type="entry name" value="FLUORIDE EXPORT PROTEIN 1-RELATED"/>
    <property type="match status" value="1"/>
</dbReference>
<comment type="subcellular location">
    <subcellularLocation>
        <location evidence="1 10">Cell membrane</location>
        <topology evidence="1 10">Multi-pass membrane protein</topology>
    </subcellularLocation>
</comment>
<dbReference type="EMBL" id="ATLK01000001">
    <property type="protein sequence ID" value="KFF30723.1"/>
    <property type="molecule type" value="Genomic_DNA"/>
</dbReference>
<sequence length="127" mass="13371">MNHPLLMFFAALLGGCGAVLRMMVDGWINIHITPHYHWGFPLGTIIVNVTACFALGLLTGLGIAHIAPDPVRFLLGSGFLGGYSTFSTASVEGVRLLKAGHPGLFVVHTGGMLILSLAATWLGFVAV</sequence>
<organism evidence="11 12">
    <name type="scientific">Bifidobacterium bombi DSM 19703</name>
    <dbReference type="NCBI Taxonomy" id="1341695"/>
    <lineage>
        <taxon>Bacteria</taxon>
        <taxon>Bacillati</taxon>
        <taxon>Actinomycetota</taxon>
        <taxon>Actinomycetes</taxon>
        <taxon>Bifidobacteriales</taxon>
        <taxon>Bifidobacteriaceae</taxon>
        <taxon>Bifidobacterium</taxon>
    </lineage>
</organism>
<keyword evidence="10" id="KW-0479">Metal-binding</keyword>
<proteinExistence type="inferred from homology"/>
<keyword evidence="6 10" id="KW-0407">Ion channel</keyword>
<protein>
    <recommendedName>
        <fullName evidence="10">Fluoride-specific ion channel FluC</fullName>
    </recommendedName>
</protein>
<evidence type="ECO:0000256" key="8">
    <source>
        <dbReference type="ARBA" id="ARBA00035585"/>
    </source>
</evidence>
<feature type="transmembrane region" description="Helical" evidence="10">
    <location>
        <begin position="73"/>
        <end position="91"/>
    </location>
</feature>
<keyword evidence="12" id="KW-1185">Reference proteome</keyword>
<keyword evidence="2 10" id="KW-1003">Cell membrane</keyword>
<accession>A0A086BP59</accession>
<keyword evidence="10" id="KW-0406">Ion transport</keyword>
<evidence type="ECO:0000256" key="1">
    <source>
        <dbReference type="ARBA" id="ARBA00004651"/>
    </source>
</evidence>
<comment type="caution">
    <text evidence="11">The sequence shown here is derived from an EMBL/GenBank/DDBJ whole genome shotgun (WGS) entry which is preliminary data.</text>
</comment>
<dbReference type="eggNOG" id="COG0239">
    <property type="taxonomic scope" value="Bacteria"/>
</dbReference>
<evidence type="ECO:0000256" key="6">
    <source>
        <dbReference type="ARBA" id="ARBA00023303"/>
    </source>
</evidence>
<keyword evidence="10" id="KW-0813">Transport</keyword>